<keyword evidence="1" id="KW-1133">Transmembrane helix</keyword>
<dbReference type="EMBL" id="KV878207">
    <property type="protein sequence ID" value="OJI80478.1"/>
    <property type="molecule type" value="Genomic_DNA"/>
</dbReference>
<protein>
    <submittedName>
        <fullName evidence="2">Uncharacterized protein</fullName>
    </submittedName>
</protein>
<sequence length="55" mass="6358">MLTCAWGVTQNGWVICYAWSLFIYGIGVGKLKHSALHWRHQSLLSKADQLTLLRW</sequence>
<proteinExistence type="predicted"/>
<keyword evidence="3" id="KW-1185">Reference proteome</keyword>
<accession>A0A1L9MTX4</accession>
<feature type="transmembrane region" description="Helical" evidence="1">
    <location>
        <begin position="12"/>
        <end position="31"/>
    </location>
</feature>
<organism evidence="2 3">
    <name type="scientific">Aspergillus tubingensis (strain CBS 134.48)</name>
    <dbReference type="NCBI Taxonomy" id="767770"/>
    <lineage>
        <taxon>Eukaryota</taxon>
        <taxon>Fungi</taxon>
        <taxon>Dikarya</taxon>
        <taxon>Ascomycota</taxon>
        <taxon>Pezizomycotina</taxon>
        <taxon>Eurotiomycetes</taxon>
        <taxon>Eurotiomycetidae</taxon>
        <taxon>Eurotiales</taxon>
        <taxon>Aspergillaceae</taxon>
        <taxon>Aspergillus</taxon>
        <taxon>Aspergillus subgen. Circumdati</taxon>
    </lineage>
</organism>
<dbReference type="VEuPathDB" id="FungiDB:ASPTUDRAFT_47571"/>
<dbReference type="Proteomes" id="UP000184304">
    <property type="component" value="Unassembled WGS sequence"/>
</dbReference>
<feature type="non-terminal residue" evidence="2">
    <location>
        <position position="1"/>
    </location>
</feature>
<name>A0A1L9MTX4_ASPTC</name>
<keyword evidence="1" id="KW-0812">Transmembrane</keyword>
<reference evidence="3" key="1">
    <citation type="journal article" date="2017" name="Genome Biol.">
        <title>Comparative genomics reveals high biological diversity and specific adaptations in the industrially and medically important fungal genus Aspergillus.</title>
        <authorList>
            <person name="de Vries R.P."/>
            <person name="Riley R."/>
            <person name="Wiebenga A."/>
            <person name="Aguilar-Osorio G."/>
            <person name="Amillis S."/>
            <person name="Uchima C.A."/>
            <person name="Anderluh G."/>
            <person name="Asadollahi M."/>
            <person name="Askin M."/>
            <person name="Barry K."/>
            <person name="Battaglia E."/>
            <person name="Bayram O."/>
            <person name="Benocci T."/>
            <person name="Braus-Stromeyer S.A."/>
            <person name="Caldana C."/>
            <person name="Canovas D."/>
            <person name="Cerqueira G.C."/>
            <person name="Chen F."/>
            <person name="Chen W."/>
            <person name="Choi C."/>
            <person name="Clum A."/>
            <person name="Dos Santos R.A."/>
            <person name="Damasio A.R."/>
            <person name="Diallinas G."/>
            <person name="Emri T."/>
            <person name="Fekete E."/>
            <person name="Flipphi M."/>
            <person name="Freyberg S."/>
            <person name="Gallo A."/>
            <person name="Gournas C."/>
            <person name="Habgood R."/>
            <person name="Hainaut M."/>
            <person name="Harispe M.L."/>
            <person name="Henrissat B."/>
            <person name="Hilden K.S."/>
            <person name="Hope R."/>
            <person name="Hossain A."/>
            <person name="Karabika E."/>
            <person name="Karaffa L."/>
            <person name="Karanyi Z."/>
            <person name="Krasevec N."/>
            <person name="Kuo A."/>
            <person name="Kusch H."/>
            <person name="LaButti K."/>
            <person name="Lagendijk E.L."/>
            <person name="Lapidus A."/>
            <person name="Levasseur A."/>
            <person name="Lindquist E."/>
            <person name="Lipzen A."/>
            <person name="Logrieco A.F."/>
            <person name="MacCabe A."/>
            <person name="Maekelae M.R."/>
            <person name="Malavazi I."/>
            <person name="Melin P."/>
            <person name="Meyer V."/>
            <person name="Mielnichuk N."/>
            <person name="Miskei M."/>
            <person name="Molnar A.P."/>
            <person name="Mule G."/>
            <person name="Ngan C.Y."/>
            <person name="Orejas M."/>
            <person name="Orosz E."/>
            <person name="Ouedraogo J.P."/>
            <person name="Overkamp K.M."/>
            <person name="Park H.-S."/>
            <person name="Perrone G."/>
            <person name="Piumi F."/>
            <person name="Punt P.J."/>
            <person name="Ram A.F."/>
            <person name="Ramon A."/>
            <person name="Rauscher S."/>
            <person name="Record E."/>
            <person name="Riano-Pachon D.M."/>
            <person name="Robert V."/>
            <person name="Roehrig J."/>
            <person name="Ruller R."/>
            <person name="Salamov A."/>
            <person name="Salih N.S."/>
            <person name="Samson R.A."/>
            <person name="Sandor E."/>
            <person name="Sanguinetti M."/>
            <person name="Schuetze T."/>
            <person name="Sepcic K."/>
            <person name="Shelest E."/>
            <person name="Sherlock G."/>
            <person name="Sophianopoulou V."/>
            <person name="Squina F.M."/>
            <person name="Sun H."/>
            <person name="Susca A."/>
            <person name="Todd R.B."/>
            <person name="Tsang A."/>
            <person name="Unkles S.E."/>
            <person name="van de Wiele N."/>
            <person name="van Rossen-Uffink D."/>
            <person name="Oliveira J.V."/>
            <person name="Vesth T.C."/>
            <person name="Visser J."/>
            <person name="Yu J.-H."/>
            <person name="Zhou M."/>
            <person name="Andersen M.R."/>
            <person name="Archer D.B."/>
            <person name="Baker S.E."/>
            <person name="Benoit I."/>
            <person name="Brakhage A.A."/>
            <person name="Braus G.H."/>
            <person name="Fischer R."/>
            <person name="Frisvad J.C."/>
            <person name="Goldman G.H."/>
            <person name="Houbraken J."/>
            <person name="Oakley B."/>
            <person name="Pocsi I."/>
            <person name="Scazzocchio C."/>
            <person name="Seiboth B."/>
            <person name="vanKuyk P.A."/>
            <person name="Wortman J."/>
            <person name="Dyer P.S."/>
            <person name="Grigoriev I.V."/>
        </authorList>
    </citation>
    <scope>NUCLEOTIDE SEQUENCE [LARGE SCALE GENOMIC DNA]</scope>
    <source>
        <strain evidence="3">CBS 134.48</strain>
    </source>
</reference>
<dbReference type="AlphaFoldDB" id="A0A1L9MTX4"/>
<evidence type="ECO:0000256" key="1">
    <source>
        <dbReference type="SAM" id="Phobius"/>
    </source>
</evidence>
<gene>
    <name evidence="2" type="ORF">ASPTUDRAFT_47571</name>
</gene>
<evidence type="ECO:0000313" key="3">
    <source>
        <dbReference type="Proteomes" id="UP000184304"/>
    </source>
</evidence>
<dbReference type="STRING" id="767770.A0A1L9MTX4"/>
<keyword evidence="1" id="KW-0472">Membrane</keyword>
<evidence type="ECO:0000313" key="2">
    <source>
        <dbReference type="EMBL" id="OJI80478.1"/>
    </source>
</evidence>